<reference evidence="2" key="1">
    <citation type="journal article" date="2011" name="Proc. Natl. Acad. Sci. U.S.A.">
        <title>Obligate biotrophy features unraveled by the genomic analysis of rust fungi.</title>
        <authorList>
            <person name="Duplessis S."/>
            <person name="Cuomo C.A."/>
            <person name="Lin Y.-C."/>
            <person name="Aerts A."/>
            <person name="Tisserant E."/>
            <person name="Veneault-Fourrey C."/>
            <person name="Joly D.L."/>
            <person name="Hacquard S."/>
            <person name="Amselem J."/>
            <person name="Cantarel B.L."/>
            <person name="Chiu R."/>
            <person name="Coutinho P.M."/>
            <person name="Feau N."/>
            <person name="Field M."/>
            <person name="Frey P."/>
            <person name="Gelhaye E."/>
            <person name="Goldberg J."/>
            <person name="Grabherr M.G."/>
            <person name="Kodira C.D."/>
            <person name="Kohler A."/>
            <person name="Kuees U."/>
            <person name="Lindquist E.A."/>
            <person name="Lucas S.M."/>
            <person name="Mago R."/>
            <person name="Mauceli E."/>
            <person name="Morin E."/>
            <person name="Murat C."/>
            <person name="Pangilinan J.L."/>
            <person name="Park R."/>
            <person name="Pearson M."/>
            <person name="Quesneville H."/>
            <person name="Rouhier N."/>
            <person name="Sakthikumar S."/>
            <person name="Salamov A.A."/>
            <person name="Schmutz J."/>
            <person name="Selles B."/>
            <person name="Shapiro H."/>
            <person name="Tanguay P."/>
            <person name="Tuskan G.A."/>
            <person name="Henrissat B."/>
            <person name="Van de Peer Y."/>
            <person name="Rouze P."/>
            <person name="Ellis J.G."/>
            <person name="Dodds P.N."/>
            <person name="Schein J.E."/>
            <person name="Zhong S."/>
            <person name="Hamelin R.C."/>
            <person name="Grigoriev I.V."/>
            <person name="Szabo L.J."/>
            <person name="Martin F."/>
        </authorList>
    </citation>
    <scope>NUCLEOTIDE SEQUENCE [LARGE SCALE GENOMIC DNA]</scope>
    <source>
        <strain evidence="2">98AG31 / pathotype 3-4-7</strain>
    </source>
</reference>
<evidence type="ECO:0000313" key="2">
    <source>
        <dbReference type="Proteomes" id="UP000001072"/>
    </source>
</evidence>
<sequence length="227" mass="25261">MSPLSEEFLNFQSAFDSLREPEQKVEQESGQTPLPLQNVLSNSRVQFKPMLSDDLCTQVNLPRVGPKLRNKWVIWSLGPIILLCAWLMTQTTSTKRESSTTAETIFDVRSQLKGVSFGSSDGSHHANHHANSISITILDSIKDLQDHASLSPLDSSLPQEVSNVLESQPNVQNSTVTAKHLRDLTALIECVYDSLRQLDGRGATEIRVLMEEVSNSNYITMYGFVNS</sequence>
<evidence type="ECO:0000313" key="1">
    <source>
        <dbReference type="EMBL" id="EGG11090.1"/>
    </source>
</evidence>
<dbReference type="HOGENOM" id="CLU_1219923_0_0_1"/>
<keyword evidence="2" id="KW-1185">Reference proteome</keyword>
<dbReference type="GeneID" id="18929480"/>
<gene>
    <name evidence="1" type="ORF">MELLADRAFT_60059</name>
</gene>
<dbReference type="VEuPathDB" id="FungiDB:MELLADRAFT_60059"/>
<dbReference type="KEGG" id="mlr:MELLADRAFT_60059"/>
<dbReference type="Proteomes" id="UP000001072">
    <property type="component" value="Unassembled WGS sequence"/>
</dbReference>
<accession>F4R8L6</accession>
<protein>
    <submittedName>
        <fullName evidence="1">Uncharacterized protein</fullName>
    </submittedName>
</protein>
<dbReference type="InParanoid" id="F4R8L6"/>
<organism evidence="2">
    <name type="scientific">Melampsora larici-populina (strain 98AG31 / pathotype 3-4-7)</name>
    <name type="common">Poplar leaf rust fungus</name>
    <dbReference type="NCBI Taxonomy" id="747676"/>
    <lineage>
        <taxon>Eukaryota</taxon>
        <taxon>Fungi</taxon>
        <taxon>Dikarya</taxon>
        <taxon>Basidiomycota</taxon>
        <taxon>Pucciniomycotina</taxon>
        <taxon>Pucciniomycetes</taxon>
        <taxon>Pucciniales</taxon>
        <taxon>Melampsoraceae</taxon>
        <taxon>Melampsora</taxon>
    </lineage>
</organism>
<dbReference type="EMBL" id="GL883093">
    <property type="protein sequence ID" value="EGG11090.1"/>
    <property type="molecule type" value="Genomic_DNA"/>
</dbReference>
<name>F4R8L6_MELLP</name>
<dbReference type="RefSeq" id="XP_007405692.1">
    <property type="nucleotide sequence ID" value="XM_007405630.1"/>
</dbReference>
<dbReference type="AlphaFoldDB" id="F4R8L6"/>
<proteinExistence type="predicted"/>